<keyword evidence="2" id="KW-1185">Reference proteome</keyword>
<dbReference type="Proteomes" id="UP001163324">
    <property type="component" value="Chromosome 10"/>
</dbReference>
<dbReference type="EMBL" id="CM047949">
    <property type="protein sequence ID" value="KAI9896039.1"/>
    <property type="molecule type" value="Genomic_DNA"/>
</dbReference>
<protein>
    <submittedName>
        <fullName evidence="1">Uncharacterized protein</fullName>
    </submittedName>
</protein>
<name>A0ACC0URA6_9HYPO</name>
<gene>
    <name evidence="1" type="ORF">N3K66_008939</name>
</gene>
<comment type="caution">
    <text evidence="1">The sequence shown here is derived from an EMBL/GenBank/DDBJ whole genome shotgun (WGS) entry which is preliminary data.</text>
</comment>
<proteinExistence type="predicted"/>
<evidence type="ECO:0000313" key="1">
    <source>
        <dbReference type="EMBL" id="KAI9896039.1"/>
    </source>
</evidence>
<evidence type="ECO:0000313" key="2">
    <source>
        <dbReference type="Proteomes" id="UP001163324"/>
    </source>
</evidence>
<organism evidence="1 2">
    <name type="scientific">Trichothecium roseum</name>
    <dbReference type="NCBI Taxonomy" id="47278"/>
    <lineage>
        <taxon>Eukaryota</taxon>
        <taxon>Fungi</taxon>
        <taxon>Dikarya</taxon>
        <taxon>Ascomycota</taxon>
        <taxon>Pezizomycotina</taxon>
        <taxon>Sordariomycetes</taxon>
        <taxon>Hypocreomycetidae</taxon>
        <taxon>Hypocreales</taxon>
        <taxon>Hypocreales incertae sedis</taxon>
        <taxon>Trichothecium</taxon>
    </lineage>
</organism>
<accession>A0ACC0URA6</accession>
<sequence length="161" mass="17308">MVFGYDNKGKSSQESQETANVPPQISDLHCFTETEGVVTTTMMDLPGYRIVRVLGAVYGLTVRSRNIAAGIGMVLKSMAGGELRWFTSMLYSCRNDSLTRAVAETKQRGGNAIICLRFDAADLGGFAQSCAYGTACVVEKIEEDGPGGRAVVVDQLERRGA</sequence>
<reference evidence="1" key="1">
    <citation type="submission" date="2022-10" db="EMBL/GenBank/DDBJ databases">
        <title>Complete Genome of Trichothecium roseum strain YXFP-22015, a Plant Pathogen Isolated from Citrus.</title>
        <authorList>
            <person name="Wang Y."/>
            <person name="Zhu L."/>
        </authorList>
    </citation>
    <scope>NUCLEOTIDE SEQUENCE</scope>
    <source>
        <strain evidence="1">YXFP-22015</strain>
    </source>
</reference>